<comment type="caution">
    <text evidence="4">Lacks conserved residue(s) required for the propagation of feature annotation.</text>
</comment>
<dbReference type="InterPro" id="IPR002052">
    <property type="entry name" value="DNA_methylase_N6_adenine_CS"/>
</dbReference>
<evidence type="ECO:0000259" key="6">
    <source>
        <dbReference type="Pfam" id="PF17827"/>
    </source>
</evidence>
<feature type="domain" description="Release factor glutamine methyltransferase N-terminal" evidence="6">
    <location>
        <begin position="10"/>
        <end position="79"/>
    </location>
</feature>
<accession>A0A4Q2JYW6</accession>
<dbReference type="GO" id="GO:0032259">
    <property type="term" value="P:methylation"/>
    <property type="evidence" value="ECO:0007669"/>
    <property type="project" value="UniProtKB-KW"/>
</dbReference>
<dbReference type="GO" id="GO:0003676">
    <property type="term" value="F:nucleic acid binding"/>
    <property type="evidence" value="ECO:0007669"/>
    <property type="project" value="InterPro"/>
</dbReference>
<dbReference type="NCBIfam" id="TIGR00536">
    <property type="entry name" value="hemK_fam"/>
    <property type="match status" value="1"/>
</dbReference>
<proteinExistence type="inferred from homology"/>
<dbReference type="InterPro" id="IPR050320">
    <property type="entry name" value="N5-glutamine_MTase"/>
</dbReference>
<dbReference type="PROSITE" id="PS00092">
    <property type="entry name" value="N6_MTASE"/>
    <property type="match status" value="1"/>
</dbReference>
<dbReference type="EC" id="2.1.1.297" evidence="4"/>
<dbReference type="CDD" id="cd02440">
    <property type="entry name" value="AdoMet_MTases"/>
    <property type="match status" value="1"/>
</dbReference>
<gene>
    <name evidence="4" type="primary">prmC</name>
    <name evidence="7" type="ORF">ET524_07080</name>
</gene>
<dbReference type="Gene3D" id="3.40.50.150">
    <property type="entry name" value="Vaccinia Virus protein VP39"/>
    <property type="match status" value="1"/>
</dbReference>
<evidence type="ECO:0000313" key="8">
    <source>
        <dbReference type="Proteomes" id="UP000293345"/>
    </source>
</evidence>
<dbReference type="Pfam" id="PF17827">
    <property type="entry name" value="PrmC_N"/>
    <property type="match status" value="1"/>
</dbReference>
<name>A0A4Q2JYW6_9ACTN</name>
<feature type="binding site" evidence="4">
    <location>
        <position position="265"/>
    </location>
    <ligand>
        <name>S-adenosyl-L-methionine</name>
        <dbReference type="ChEBI" id="CHEBI:59789"/>
    </ligand>
</feature>
<dbReference type="PANTHER" id="PTHR18895:SF74">
    <property type="entry name" value="MTRF1L RELEASE FACTOR GLUTAMINE METHYLTRANSFERASE"/>
    <property type="match status" value="1"/>
</dbReference>
<organism evidence="7 8">
    <name type="scientific">Senegalimassilia faecalis</name>
    <dbReference type="NCBI Taxonomy" id="2509433"/>
    <lineage>
        <taxon>Bacteria</taxon>
        <taxon>Bacillati</taxon>
        <taxon>Actinomycetota</taxon>
        <taxon>Coriobacteriia</taxon>
        <taxon>Coriobacteriales</taxon>
        <taxon>Coriobacteriaceae</taxon>
        <taxon>Senegalimassilia</taxon>
    </lineage>
</organism>
<keyword evidence="3 4" id="KW-0949">S-adenosyl-L-methionine</keyword>
<dbReference type="GO" id="GO:0102559">
    <property type="term" value="F:peptide chain release factor N(5)-glutamine methyltransferase activity"/>
    <property type="evidence" value="ECO:0007669"/>
    <property type="project" value="UniProtKB-EC"/>
</dbReference>
<reference evidence="7 8" key="1">
    <citation type="submission" date="2019-01" db="EMBL/GenBank/DDBJ databases">
        <title>Senegalimassilia sp. nov. KGMB04484 isolated human feces.</title>
        <authorList>
            <person name="Han K.-I."/>
            <person name="Kim J.-S."/>
            <person name="Lee K.C."/>
            <person name="Suh M.K."/>
            <person name="Eom M.K."/>
            <person name="Lee J.H."/>
            <person name="Park S.-H."/>
            <person name="Kang S.W."/>
            <person name="Park J.-E."/>
            <person name="Oh B.S."/>
            <person name="Yu S.Y."/>
            <person name="Choi S.-H."/>
            <person name="Lee D.H."/>
            <person name="Yoon H."/>
            <person name="Kim B.-Y."/>
            <person name="Lee J.H."/>
            <person name="Lee J.-S."/>
        </authorList>
    </citation>
    <scope>NUCLEOTIDE SEQUENCE [LARGE SCALE GENOMIC DNA]</scope>
    <source>
        <strain evidence="7 8">KGMB04484</strain>
    </source>
</reference>
<feature type="domain" description="Methyltransferase" evidence="5">
    <location>
        <begin position="191"/>
        <end position="323"/>
    </location>
</feature>
<comment type="function">
    <text evidence="4">Methylates the class 1 translation termination release factors RF1/PrfA and RF2/PrfB on the glutamine residue of the universally conserved GGQ motif.</text>
</comment>
<dbReference type="InterPro" id="IPR004556">
    <property type="entry name" value="HemK-like"/>
</dbReference>
<dbReference type="RefSeq" id="WP_129424465.1">
    <property type="nucleotide sequence ID" value="NZ_SDPW01000001.1"/>
</dbReference>
<keyword evidence="1 4" id="KW-0489">Methyltransferase</keyword>
<dbReference type="InterPro" id="IPR029063">
    <property type="entry name" value="SAM-dependent_MTases_sf"/>
</dbReference>
<keyword evidence="8" id="KW-1185">Reference proteome</keyword>
<dbReference type="EMBL" id="SDPW01000001">
    <property type="protein sequence ID" value="RXZ54265.1"/>
    <property type="molecule type" value="Genomic_DNA"/>
</dbReference>
<comment type="similarity">
    <text evidence="4">Belongs to the protein N5-glutamine methyltransferase family. PrmC subfamily.</text>
</comment>
<feature type="binding site" evidence="4">
    <location>
        <begin position="265"/>
        <end position="268"/>
    </location>
    <ligand>
        <name>substrate</name>
    </ligand>
</feature>
<dbReference type="Proteomes" id="UP000293345">
    <property type="component" value="Unassembled WGS sequence"/>
</dbReference>
<keyword evidence="2 4" id="KW-0808">Transferase</keyword>
<dbReference type="Gene3D" id="1.10.8.10">
    <property type="entry name" value="DNA helicase RuvA subunit, C-terminal domain"/>
    <property type="match status" value="1"/>
</dbReference>
<protein>
    <recommendedName>
        <fullName evidence="4">Release factor glutamine methyltransferase</fullName>
        <shortName evidence="4">RF MTase</shortName>
        <ecNumber evidence="4">2.1.1.297</ecNumber>
    </recommendedName>
    <alternativeName>
        <fullName evidence="4">N5-glutamine methyltransferase PrmC</fullName>
    </alternativeName>
    <alternativeName>
        <fullName evidence="4">Protein-(glutamine-N5) MTase PrmC</fullName>
    </alternativeName>
    <alternativeName>
        <fullName evidence="4">Protein-glutamine N-methyltransferase PrmC</fullName>
    </alternativeName>
</protein>
<evidence type="ECO:0000256" key="2">
    <source>
        <dbReference type="ARBA" id="ARBA00022679"/>
    </source>
</evidence>
<evidence type="ECO:0000256" key="3">
    <source>
        <dbReference type="ARBA" id="ARBA00022691"/>
    </source>
</evidence>
<dbReference type="OrthoDB" id="9800643at2"/>
<evidence type="ECO:0000256" key="1">
    <source>
        <dbReference type="ARBA" id="ARBA00022603"/>
    </source>
</evidence>
<comment type="catalytic activity">
    <reaction evidence="4">
        <text>L-glutaminyl-[peptide chain release factor] + S-adenosyl-L-methionine = N(5)-methyl-L-glutaminyl-[peptide chain release factor] + S-adenosyl-L-homocysteine + H(+)</text>
        <dbReference type="Rhea" id="RHEA:42896"/>
        <dbReference type="Rhea" id="RHEA-COMP:10271"/>
        <dbReference type="Rhea" id="RHEA-COMP:10272"/>
        <dbReference type="ChEBI" id="CHEBI:15378"/>
        <dbReference type="ChEBI" id="CHEBI:30011"/>
        <dbReference type="ChEBI" id="CHEBI:57856"/>
        <dbReference type="ChEBI" id="CHEBI:59789"/>
        <dbReference type="ChEBI" id="CHEBI:61891"/>
        <dbReference type="EC" id="2.1.1.297"/>
    </reaction>
</comment>
<sequence length="360" mass="38589">MTDIWTIKAALDWTVGYLEGKGDENPRLSAEWLLSEACGLSRIELYVNFDRPLSMDERDALRGFVTRRGRGEPLQYITGEAAFRHITVKVRPGVLIPRPETEVLVSVALALLPPAHKRVALDSTIDAWEGDVLIDAQTAAAEAAQGDEAENPEAIQQSKQAIRAFLAGQNGEVAEPAAQQQVPAKQRPLLVADICTGSGCIACSIAYERPDARLIATDIAPEAVALARENAEQLGLSGRVRVEQCDLGAGIPAAAIGGLDLVASNPPYVPTAVLASIPREVADFEPALALDGGRDGNDVLRRLLPWTSQALRPGGGFAFELHETCLDQAAELARQAGFTQVKITNDLSQRPRVLSGRKPV</sequence>
<dbReference type="InterPro" id="IPR040758">
    <property type="entry name" value="PrmC_N"/>
</dbReference>
<dbReference type="InterPro" id="IPR025714">
    <property type="entry name" value="Methyltranfer_dom"/>
</dbReference>
<dbReference type="PANTHER" id="PTHR18895">
    <property type="entry name" value="HEMK METHYLTRANSFERASE"/>
    <property type="match status" value="1"/>
</dbReference>
<evidence type="ECO:0000259" key="5">
    <source>
        <dbReference type="Pfam" id="PF13847"/>
    </source>
</evidence>
<evidence type="ECO:0000256" key="4">
    <source>
        <dbReference type="HAMAP-Rule" id="MF_02126"/>
    </source>
</evidence>
<dbReference type="HAMAP" id="MF_02126">
    <property type="entry name" value="RF_methyltr_PrmC"/>
    <property type="match status" value="1"/>
</dbReference>
<dbReference type="InterPro" id="IPR019874">
    <property type="entry name" value="RF_methyltr_PrmC"/>
</dbReference>
<comment type="caution">
    <text evidence="7">The sequence shown here is derived from an EMBL/GenBank/DDBJ whole genome shotgun (WGS) entry which is preliminary data.</text>
</comment>
<evidence type="ECO:0000313" key="7">
    <source>
        <dbReference type="EMBL" id="RXZ54265.1"/>
    </source>
</evidence>
<dbReference type="SUPFAM" id="SSF53335">
    <property type="entry name" value="S-adenosyl-L-methionine-dependent methyltransferases"/>
    <property type="match status" value="2"/>
</dbReference>
<dbReference type="AlphaFoldDB" id="A0A4Q2JYW6"/>
<feature type="binding site" evidence="4">
    <location>
        <position position="218"/>
    </location>
    <ligand>
        <name>S-adenosyl-L-methionine</name>
        <dbReference type="ChEBI" id="CHEBI:59789"/>
    </ligand>
</feature>
<dbReference type="Pfam" id="PF13847">
    <property type="entry name" value="Methyltransf_31"/>
    <property type="match status" value="1"/>
</dbReference>